<evidence type="ECO:0000256" key="6">
    <source>
        <dbReference type="ARBA" id="ARBA00022676"/>
    </source>
</evidence>
<evidence type="ECO:0000256" key="7">
    <source>
        <dbReference type="ARBA" id="ARBA00022679"/>
    </source>
</evidence>
<evidence type="ECO:0000256" key="5">
    <source>
        <dbReference type="ARBA" id="ARBA00017468"/>
    </source>
</evidence>
<evidence type="ECO:0000256" key="10">
    <source>
        <dbReference type="ARBA" id="ARBA00032061"/>
    </source>
</evidence>
<comment type="subunit">
    <text evidence="3 12">Heterodimer with ALG14 to form a functional enzyme.</text>
</comment>
<feature type="domain" description="Glycosyl transferase family 28 C-terminal" evidence="13">
    <location>
        <begin position="5"/>
        <end position="96"/>
    </location>
</feature>
<dbReference type="OrthoDB" id="20273at2759"/>
<dbReference type="STRING" id="5288.A0A5C5FXH3"/>
<evidence type="ECO:0000313" key="14">
    <source>
        <dbReference type="EMBL" id="TNY21026.1"/>
    </source>
</evidence>
<evidence type="ECO:0000256" key="1">
    <source>
        <dbReference type="ARBA" id="ARBA00004240"/>
    </source>
</evidence>
<dbReference type="Pfam" id="PF04101">
    <property type="entry name" value="Glyco_tran_28_C"/>
    <property type="match status" value="1"/>
</dbReference>
<dbReference type="InterPro" id="IPR039042">
    <property type="entry name" value="Alg13-like"/>
</dbReference>
<dbReference type="Gene3D" id="3.40.50.2000">
    <property type="entry name" value="Glycogen Phosphorylase B"/>
    <property type="match status" value="1"/>
</dbReference>
<evidence type="ECO:0000256" key="8">
    <source>
        <dbReference type="ARBA" id="ARBA00022824"/>
    </source>
</evidence>
<organism evidence="14 15">
    <name type="scientific">Rhodotorula diobovata</name>
    <dbReference type="NCBI Taxonomy" id="5288"/>
    <lineage>
        <taxon>Eukaryota</taxon>
        <taxon>Fungi</taxon>
        <taxon>Dikarya</taxon>
        <taxon>Basidiomycota</taxon>
        <taxon>Pucciniomycotina</taxon>
        <taxon>Microbotryomycetes</taxon>
        <taxon>Sporidiobolales</taxon>
        <taxon>Sporidiobolaceae</taxon>
        <taxon>Rhodotorula</taxon>
    </lineage>
</organism>
<dbReference type="PANTHER" id="PTHR12867">
    <property type="entry name" value="GLYCOSYL TRANSFERASE-RELATED"/>
    <property type="match status" value="1"/>
</dbReference>
<dbReference type="EMBL" id="SOZI01000052">
    <property type="protein sequence ID" value="TNY21026.1"/>
    <property type="molecule type" value="Genomic_DNA"/>
</dbReference>
<keyword evidence="6 12" id="KW-0328">Glycosyltransferase</keyword>
<dbReference type="Proteomes" id="UP000311382">
    <property type="component" value="Unassembled WGS sequence"/>
</dbReference>
<comment type="caution">
    <text evidence="14">The sequence shown here is derived from an EMBL/GenBank/DDBJ whole genome shotgun (WGS) entry which is preliminary data.</text>
</comment>
<protein>
    <recommendedName>
        <fullName evidence="5 12">UDP-N-acetylglucosamine transferase subunit ALG13</fullName>
        <ecNumber evidence="4 12">2.4.1.141</ecNumber>
    </recommendedName>
    <alternativeName>
        <fullName evidence="10 12">Asparagine-linked glycosylation protein 13</fullName>
    </alternativeName>
</protein>
<comment type="function">
    <text evidence="9 12">Involved in protein N-glycosylation. Essential for the second step of the dolichol-linked oligosaccharide pathway.</text>
</comment>
<accession>A0A5C5FXH3</accession>
<sequence length="196" mass="20288">MTLTAVLTVGSTRFDPLVGAALSPSALAALSSLGVTRLLAQVGNSALPRDWAEGASTVPGGLVVEVVRFLGDLEAKVGEADLVVSHAGAGSILSFVRPLTPSPSSSSPSAPSTPSQSHRRLVLVPNSTLMDSHQSDLAGEMEQKGWAVVCREPSDLAETLRALASEVRRGGTPQHSFPALDTGKVQRILDEALGFV</sequence>
<dbReference type="EC" id="2.4.1.141" evidence="4 12"/>
<keyword evidence="7 12" id="KW-0808">Transferase</keyword>
<dbReference type="GO" id="GO:0004577">
    <property type="term" value="F:N-acetylglucosaminyldiphosphodolichol N-acetylglucosaminyltransferase activity"/>
    <property type="evidence" value="ECO:0007669"/>
    <property type="project" value="UniProtKB-EC"/>
</dbReference>
<dbReference type="PANTHER" id="PTHR12867:SF6">
    <property type="entry name" value="N-ACETYLGLUCOSAMINYLDIPHOSPHODOLICHOL N-ACETYLGLUCOSAMINYLTRANSFERASE"/>
    <property type="match status" value="1"/>
</dbReference>
<evidence type="ECO:0000313" key="15">
    <source>
        <dbReference type="Proteomes" id="UP000311382"/>
    </source>
</evidence>
<evidence type="ECO:0000256" key="4">
    <source>
        <dbReference type="ARBA" id="ARBA00012614"/>
    </source>
</evidence>
<evidence type="ECO:0000259" key="13">
    <source>
        <dbReference type="Pfam" id="PF04101"/>
    </source>
</evidence>
<proteinExistence type="inferred from homology"/>
<gene>
    <name evidence="12" type="primary">ALG13</name>
    <name evidence="14" type="ORF">DMC30DRAFT_351338</name>
</gene>
<evidence type="ECO:0000256" key="11">
    <source>
        <dbReference type="ARBA" id="ARBA00048184"/>
    </source>
</evidence>
<evidence type="ECO:0000256" key="3">
    <source>
        <dbReference type="ARBA" id="ARBA00011198"/>
    </source>
</evidence>
<evidence type="ECO:0000256" key="2">
    <source>
        <dbReference type="ARBA" id="ARBA00006962"/>
    </source>
</evidence>
<reference evidence="14 15" key="1">
    <citation type="submission" date="2019-03" db="EMBL/GenBank/DDBJ databases">
        <title>Rhodosporidium diobovatum UCD-FST 08-225 genome sequencing, assembly, and annotation.</title>
        <authorList>
            <person name="Fakankun I.U."/>
            <person name="Fristensky B."/>
            <person name="Levin D.B."/>
        </authorList>
    </citation>
    <scope>NUCLEOTIDE SEQUENCE [LARGE SCALE GENOMIC DNA]</scope>
    <source>
        <strain evidence="14 15">UCD-FST 08-225</strain>
    </source>
</reference>
<dbReference type="InterPro" id="IPR007235">
    <property type="entry name" value="Glyco_trans_28_C"/>
</dbReference>
<comment type="similarity">
    <text evidence="2 12">Belongs to the glycosyltransferase 28 family.</text>
</comment>
<keyword evidence="15" id="KW-1185">Reference proteome</keyword>
<dbReference type="GO" id="GO:0006488">
    <property type="term" value="P:dolichol-linked oligosaccharide biosynthetic process"/>
    <property type="evidence" value="ECO:0007669"/>
    <property type="project" value="InterPro"/>
</dbReference>
<evidence type="ECO:0000256" key="12">
    <source>
        <dbReference type="RuleBase" id="RU362128"/>
    </source>
</evidence>
<evidence type="ECO:0000256" key="9">
    <source>
        <dbReference type="ARBA" id="ARBA00024804"/>
    </source>
</evidence>
<comment type="catalytic activity">
    <reaction evidence="11">
        <text>an N-acetyl-alpha-D-glucosaminyl-diphospho-di-trans,poly-cis-dolichol + UDP-N-acetyl-alpha-D-glucosamine = an N,N'-diacetylchitobiosyl-diphospho-di-trans,poly-cis-dolichol + UDP + H(+)</text>
        <dbReference type="Rhea" id="RHEA:23380"/>
        <dbReference type="Rhea" id="RHEA-COMP:19507"/>
        <dbReference type="Rhea" id="RHEA-COMP:19510"/>
        <dbReference type="ChEBI" id="CHEBI:15378"/>
        <dbReference type="ChEBI" id="CHEBI:57269"/>
        <dbReference type="ChEBI" id="CHEBI:57705"/>
        <dbReference type="ChEBI" id="CHEBI:58223"/>
        <dbReference type="ChEBI" id="CHEBI:58427"/>
        <dbReference type="EC" id="2.4.1.141"/>
    </reaction>
</comment>
<dbReference type="SUPFAM" id="SSF53756">
    <property type="entry name" value="UDP-Glycosyltransferase/glycogen phosphorylase"/>
    <property type="match status" value="1"/>
</dbReference>
<dbReference type="AlphaFoldDB" id="A0A5C5FXH3"/>
<keyword evidence="8 12" id="KW-0256">Endoplasmic reticulum</keyword>
<dbReference type="GO" id="GO:0005783">
    <property type="term" value="C:endoplasmic reticulum"/>
    <property type="evidence" value="ECO:0007669"/>
    <property type="project" value="UniProtKB-SubCell"/>
</dbReference>
<name>A0A5C5FXH3_9BASI</name>
<comment type="subcellular location">
    <subcellularLocation>
        <location evidence="1 12">Endoplasmic reticulum</location>
    </subcellularLocation>
</comment>